<feature type="region of interest" description="Disordered" evidence="1">
    <location>
        <begin position="62"/>
        <end position="131"/>
    </location>
</feature>
<dbReference type="InterPro" id="IPR000219">
    <property type="entry name" value="DH_dom"/>
</dbReference>
<organism evidence="3 4">
    <name type="scientific">Albula glossodonta</name>
    <name type="common">roundjaw bonefish</name>
    <dbReference type="NCBI Taxonomy" id="121402"/>
    <lineage>
        <taxon>Eukaryota</taxon>
        <taxon>Metazoa</taxon>
        <taxon>Chordata</taxon>
        <taxon>Craniata</taxon>
        <taxon>Vertebrata</taxon>
        <taxon>Euteleostomi</taxon>
        <taxon>Actinopterygii</taxon>
        <taxon>Neopterygii</taxon>
        <taxon>Teleostei</taxon>
        <taxon>Albuliformes</taxon>
        <taxon>Albulidae</taxon>
        <taxon>Albula</taxon>
    </lineage>
</organism>
<dbReference type="PROSITE" id="PS50010">
    <property type="entry name" value="DH_2"/>
    <property type="match status" value="1"/>
</dbReference>
<dbReference type="AlphaFoldDB" id="A0A8T2PMI8"/>
<evidence type="ECO:0000256" key="1">
    <source>
        <dbReference type="SAM" id="MobiDB-lite"/>
    </source>
</evidence>
<feature type="region of interest" description="Disordered" evidence="1">
    <location>
        <begin position="1"/>
        <end position="30"/>
    </location>
</feature>
<name>A0A8T2PMI8_9TELE</name>
<dbReference type="PANTHER" id="PTHR12845">
    <property type="entry name" value="GUANINE NUCLEOTIDE EXCHANGE FACTOR"/>
    <property type="match status" value="1"/>
</dbReference>
<gene>
    <name evidence="3" type="ORF">JZ751_022943</name>
</gene>
<feature type="compositionally biased region" description="Basic and acidic residues" evidence="1">
    <location>
        <begin position="182"/>
        <end position="203"/>
    </location>
</feature>
<sequence length="620" mass="69549">MTSSQDSAPQHPISPKPPIPRKPLRLKDSHFPLLTNRHGVTNTLDGKVKQIVDHFKLHENTVAGQNSEEGVQSCKETKTDPSVKPKPSAQCDPLLIQKTAQSQKRESQRHKQKAGSNTIPITSQRGRSAPDGMEVEINNLHKNKMGKGSAAPPSLSCKKGCTCICHLKQPNMRLMWVPMDKEKTEEGKEKEEGQRESEGKEQNKVTCRPLLKENKVKSVPCMTTVEVSPCTLQSNTCLHRSVGNEKEEAIGRVETRKESGGKAAPTVNMPKFQHRSHWYSPISSQASCIQQGPKVIEEAPPPIPPRSSRLTVKSANLHNSSTPPNNQICPPTEYGQLPNALMLHRLPPLLPLKPSQPKPERKALSCQFIPLSKDEEKDDYSEWGKVDMIEEKEATVISKVIQHHAVCCKINSTAVEVGALGNYVRPKKSTTQNSLWQELPSVRNSGVLQHLSPAERKRQESMFEVVTSEASYLRSLLVLTDHFLDSRDLNDTLIIHDKRTLFSNILRVREVSERFLRDLEQRVDEGPVISDVCDIIDYHAQHGFSAYIKYIRNQNILKRTQEGTKEEQTASKALASVSQIIQDSNSQVGKMRQMEELIQIAQMLEFHKLKASSAFLCQCK</sequence>
<dbReference type="SMART" id="SM00325">
    <property type="entry name" value="RhoGEF"/>
    <property type="match status" value="1"/>
</dbReference>
<dbReference type="InterPro" id="IPR047271">
    <property type="entry name" value="Ephexin-like"/>
</dbReference>
<feature type="compositionally biased region" description="Pro residues" evidence="1">
    <location>
        <begin position="12"/>
        <end position="21"/>
    </location>
</feature>
<feature type="domain" description="DH" evidence="2">
    <location>
        <begin position="457"/>
        <end position="554"/>
    </location>
</feature>
<dbReference type="Proteomes" id="UP000824540">
    <property type="component" value="Unassembled WGS sequence"/>
</dbReference>
<dbReference type="EMBL" id="JAFBMS010000006">
    <property type="protein sequence ID" value="KAG9351692.1"/>
    <property type="molecule type" value="Genomic_DNA"/>
</dbReference>
<dbReference type="Pfam" id="PF00621">
    <property type="entry name" value="RhoGEF"/>
    <property type="match status" value="1"/>
</dbReference>
<evidence type="ECO:0000259" key="2">
    <source>
        <dbReference type="PROSITE" id="PS50010"/>
    </source>
</evidence>
<accession>A0A8T2PMI8</accession>
<dbReference type="OrthoDB" id="27593at2759"/>
<comment type="caution">
    <text evidence="3">The sequence shown here is derived from an EMBL/GenBank/DDBJ whole genome shotgun (WGS) entry which is preliminary data.</text>
</comment>
<keyword evidence="4" id="KW-1185">Reference proteome</keyword>
<dbReference type="GO" id="GO:0005085">
    <property type="term" value="F:guanyl-nucleotide exchange factor activity"/>
    <property type="evidence" value="ECO:0007669"/>
    <property type="project" value="InterPro"/>
</dbReference>
<evidence type="ECO:0000313" key="4">
    <source>
        <dbReference type="Proteomes" id="UP000824540"/>
    </source>
</evidence>
<feature type="region of interest" description="Disordered" evidence="1">
    <location>
        <begin position="182"/>
        <end position="206"/>
    </location>
</feature>
<dbReference type="PANTHER" id="PTHR12845:SF7">
    <property type="entry name" value="RHO GUANINE NUCLEOTIDE EXCHANGE FACTOR 15"/>
    <property type="match status" value="1"/>
</dbReference>
<dbReference type="Gene3D" id="1.20.900.10">
    <property type="entry name" value="Dbl homology (DH) domain"/>
    <property type="match status" value="1"/>
</dbReference>
<protein>
    <recommendedName>
        <fullName evidence="2">DH domain-containing protein</fullName>
    </recommendedName>
</protein>
<dbReference type="SUPFAM" id="SSF48065">
    <property type="entry name" value="DBL homology domain (DH-domain)"/>
    <property type="match status" value="1"/>
</dbReference>
<feature type="compositionally biased region" description="Polar residues" evidence="1">
    <location>
        <begin position="114"/>
        <end position="126"/>
    </location>
</feature>
<proteinExistence type="predicted"/>
<evidence type="ECO:0000313" key="3">
    <source>
        <dbReference type="EMBL" id="KAG9351692.1"/>
    </source>
</evidence>
<dbReference type="InterPro" id="IPR035899">
    <property type="entry name" value="DBL_dom_sf"/>
</dbReference>
<reference evidence="3" key="1">
    <citation type="thesis" date="2021" institute="BYU ScholarsArchive" country="Provo, UT, USA">
        <title>Applications of and Algorithms for Genome Assembly and Genomic Analyses with an Emphasis on Marine Teleosts.</title>
        <authorList>
            <person name="Pickett B.D."/>
        </authorList>
    </citation>
    <scope>NUCLEOTIDE SEQUENCE</scope>
    <source>
        <strain evidence="3">HI-2016</strain>
    </source>
</reference>